<name>A0A6A7BY96_9PEZI</name>
<feature type="compositionally biased region" description="Low complexity" evidence="1">
    <location>
        <begin position="88"/>
        <end position="105"/>
    </location>
</feature>
<gene>
    <name evidence="3" type="ORF">K470DRAFT_258156</name>
</gene>
<dbReference type="Proteomes" id="UP000799421">
    <property type="component" value="Unassembled WGS sequence"/>
</dbReference>
<reference evidence="3" key="1">
    <citation type="journal article" date="2020" name="Stud. Mycol.">
        <title>101 Dothideomycetes genomes: a test case for predicting lifestyles and emergence of pathogens.</title>
        <authorList>
            <person name="Haridas S."/>
            <person name="Albert R."/>
            <person name="Binder M."/>
            <person name="Bloem J."/>
            <person name="Labutti K."/>
            <person name="Salamov A."/>
            <person name="Andreopoulos B."/>
            <person name="Baker S."/>
            <person name="Barry K."/>
            <person name="Bills G."/>
            <person name="Bluhm B."/>
            <person name="Cannon C."/>
            <person name="Castanera R."/>
            <person name="Culley D."/>
            <person name="Daum C."/>
            <person name="Ezra D."/>
            <person name="Gonzalez J."/>
            <person name="Henrissat B."/>
            <person name="Kuo A."/>
            <person name="Liang C."/>
            <person name="Lipzen A."/>
            <person name="Lutzoni F."/>
            <person name="Magnuson J."/>
            <person name="Mondo S."/>
            <person name="Nolan M."/>
            <person name="Ohm R."/>
            <person name="Pangilinan J."/>
            <person name="Park H.-J."/>
            <person name="Ramirez L."/>
            <person name="Alfaro M."/>
            <person name="Sun H."/>
            <person name="Tritt A."/>
            <person name="Yoshinaga Y."/>
            <person name="Zwiers L.-H."/>
            <person name="Turgeon B."/>
            <person name="Goodwin S."/>
            <person name="Spatafora J."/>
            <person name="Crous P."/>
            <person name="Grigoriev I."/>
        </authorList>
    </citation>
    <scope>NUCLEOTIDE SEQUENCE</scope>
    <source>
        <strain evidence="3">CBS 480.64</strain>
    </source>
</reference>
<keyword evidence="2" id="KW-0732">Signal</keyword>
<proteinExistence type="predicted"/>
<evidence type="ECO:0000256" key="1">
    <source>
        <dbReference type="SAM" id="MobiDB-lite"/>
    </source>
</evidence>
<sequence>MRTSFVSILALAGAGSAVNIHHLNAAYSSGVAASTGALPTVSSSVPFPAGNSTGNATGTSAPVSTGAPKTPVSIVPTFGSNSTAVARTGTAPAGSSSASATGTGSYPHVSVQPISGSGKTVVGSTLALAGFLVAVCI</sequence>
<keyword evidence="4" id="KW-1185">Reference proteome</keyword>
<protein>
    <submittedName>
        <fullName evidence="3">Uncharacterized protein</fullName>
    </submittedName>
</protein>
<accession>A0A6A7BY96</accession>
<evidence type="ECO:0000256" key="2">
    <source>
        <dbReference type="SAM" id="SignalP"/>
    </source>
</evidence>
<evidence type="ECO:0000313" key="3">
    <source>
        <dbReference type="EMBL" id="KAF2860191.1"/>
    </source>
</evidence>
<organism evidence="3 4">
    <name type="scientific">Piedraia hortae CBS 480.64</name>
    <dbReference type="NCBI Taxonomy" id="1314780"/>
    <lineage>
        <taxon>Eukaryota</taxon>
        <taxon>Fungi</taxon>
        <taxon>Dikarya</taxon>
        <taxon>Ascomycota</taxon>
        <taxon>Pezizomycotina</taxon>
        <taxon>Dothideomycetes</taxon>
        <taxon>Dothideomycetidae</taxon>
        <taxon>Capnodiales</taxon>
        <taxon>Piedraiaceae</taxon>
        <taxon>Piedraia</taxon>
    </lineage>
</organism>
<feature type="chain" id="PRO_5025344348" evidence="2">
    <location>
        <begin position="18"/>
        <end position="137"/>
    </location>
</feature>
<dbReference type="AlphaFoldDB" id="A0A6A7BY96"/>
<feature type="signal peptide" evidence="2">
    <location>
        <begin position="1"/>
        <end position="17"/>
    </location>
</feature>
<feature type="region of interest" description="Disordered" evidence="1">
    <location>
        <begin position="86"/>
        <end position="107"/>
    </location>
</feature>
<dbReference type="EMBL" id="MU005984">
    <property type="protein sequence ID" value="KAF2860191.1"/>
    <property type="molecule type" value="Genomic_DNA"/>
</dbReference>
<evidence type="ECO:0000313" key="4">
    <source>
        <dbReference type="Proteomes" id="UP000799421"/>
    </source>
</evidence>